<dbReference type="FunFam" id="3.90.79.10:FF:000018">
    <property type="entry name" value="39S ribosomal protein L46, mitochondrial"/>
    <property type="match status" value="1"/>
</dbReference>
<feature type="region of interest" description="Disordered" evidence="8">
    <location>
        <begin position="164"/>
        <end position="198"/>
    </location>
</feature>
<dbReference type="GO" id="GO:0005762">
    <property type="term" value="C:mitochondrial large ribosomal subunit"/>
    <property type="evidence" value="ECO:0007669"/>
    <property type="project" value="TreeGrafter"/>
</dbReference>
<dbReference type="OrthoDB" id="414075at2759"/>
<evidence type="ECO:0000256" key="1">
    <source>
        <dbReference type="ARBA" id="ARBA00004173"/>
    </source>
</evidence>
<keyword evidence="4" id="KW-0689">Ribosomal protein</keyword>
<feature type="domain" description="Large ribosomal subunit protein mL46 N-terminal" evidence="9">
    <location>
        <begin position="59"/>
        <end position="218"/>
    </location>
</feature>
<evidence type="ECO:0000256" key="5">
    <source>
        <dbReference type="ARBA" id="ARBA00023128"/>
    </source>
</evidence>
<organism evidence="10 11">
    <name type="scientific">Melanomma pulvis-pyrius CBS 109.77</name>
    <dbReference type="NCBI Taxonomy" id="1314802"/>
    <lineage>
        <taxon>Eukaryota</taxon>
        <taxon>Fungi</taxon>
        <taxon>Dikarya</taxon>
        <taxon>Ascomycota</taxon>
        <taxon>Pezizomycotina</taxon>
        <taxon>Dothideomycetes</taxon>
        <taxon>Pleosporomycetidae</taxon>
        <taxon>Pleosporales</taxon>
        <taxon>Melanommataceae</taxon>
        <taxon>Melanomma</taxon>
    </lineage>
</organism>
<protein>
    <recommendedName>
        <fullName evidence="7">Large ribosomal subunit protein mL46</fullName>
    </recommendedName>
</protein>
<evidence type="ECO:0000256" key="2">
    <source>
        <dbReference type="ARBA" id="ARBA00009070"/>
    </source>
</evidence>
<dbReference type="PANTHER" id="PTHR13124">
    <property type="entry name" value="39S RIBOSOMAL PROTEIN L46, MITOCHONDRIAL PRECURSOR-RELATED"/>
    <property type="match status" value="1"/>
</dbReference>
<gene>
    <name evidence="10" type="ORF">K505DRAFT_279819</name>
</gene>
<dbReference type="Proteomes" id="UP000799757">
    <property type="component" value="Unassembled WGS sequence"/>
</dbReference>
<evidence type="ECO:0000256" key="3">
    <source>
        <dbReference type="ARBA" id="ARBA00022946"/>
    </source>
</evidence>
<evidence type="ECO:0000256" key="6">
    <source>
        <dbReference type="ARBA" id="ARBA00023274"/>
    </source>
</evidence>
<feature type="compositionally biased region" description="Basic and acidic residues" evidence="8">
    <location>
        <begin position="164"/>
        <end position="190"/>
    </location>
</feature>
<keyword evidence="5" id="KW-0496">Mitochondrion</keyword>
<sequence length="359" mass="41190">MNGRQTTRRLALTASQYICRPCRDTISRSTYSTAAAVQTDNQSLQHIHPVASATPQTSYAVNAGVVLSRPPMITRDLHPFESAYFLYQRRLNERLALPFTRYFYIKKNTPADLEWKRKLRQRLTPARDIGRYKGYGDEAWNDEALVGAPEREIQWQVERLLEDAEQTGKEGQAEAESEIEHKEGGEKAEKSVATTTVGGKVVQHESFERPMPRITEADLKGDVQSLNRQLQRTLYLVVKDKSGQWMFPQDRITQESLHTAAERIIVQSGGINMNTWVVGRVPIGHQQYDFPSKVLQASPNPNELGYKTFFMKARIMAGQANLKENKLGLSDFKWLTREEIEKEVRKDYWRSVKNMLADR</sequence>
<dbReference type="Pfam" id="PF11788">
    <property type="entry name" value="MRP-L46"/>
    <property type="match status" value="1"/>
</dbReference>
<dbReference type="InterPro" id="IPR040008">
    <property type="entry name" value="Ribosomal_mL46"/>
</dbReference>
<comment type="similarity">
    <text evidence="2">Belongs to the mitochondrion-specific ribosomal protein mL46 family.</text>
</comment>
<dbReference type="InterPro" id="IPR033650">
    <property type="entry name" value="Ribosomal_mL46_NUDIX"/>
</dbReference>
<dbReference type="EMBL" id="MU001996">
    <property type="protein sequence ID" value="KAF2791905.1"/>
    <property type="molecule type" value="Genomic_DNA"/>
</dbReference>
<dbReference type="AlphaFoldDB" id="A0A6A6X7A5"/>
<evidence type="ECO:0000313" key="11">
    <source>
        <dbReference type="Proteomes" id="UP000799757"/>
    </source>
</evidence>
<dbReference type="PANTHER" id="PTHR13124:SF12">
    <property type="entry name" value="LARGE RIBOSOMAL SUBUNIT PROTEIN ML46"/>
    <property type="match status" value="1"/>
</dbReference>
<name>A0A6A6X7A5_9PLEO</name>
<keyword evidence="3" id="KW-0809">Transit peptide</keyword>
<dbReference type="Gene3D" id="3.90.79.10">
    <property type="entry name" value="Nucleoside Triphosphate Pyrophosphohydrolase"/>
    <property type="match status" value="1"/>
</dbReference>
<dbReference type="InterPro" id="IPR021757">
    <property type="entry name" value="Ribosomal_mL46_N"/>
</dbReference>
<dbReference type="GO" id="GO:0005743">
    <property type="term" value="C:mitochondrial inner membrane"/>
    <property type="evidence" value="ECO:0007669"/>
    <property type="project" value="UniProtKB-ARBA"/>
</dbReference>
<dbReference type="CDD" id="cd04661">
    <property type="entry name" value="NUDIX_MRP_L46"/>
    <property type="match status" value="1"/>
</dbReference>
<comment type="subcellular location">
    <subcellularLocation>
        <location evidence="1">Mitochondrion</location>
    </subcellularLocation>
</comment>
<keyword evidence="6" id="KW-0687">Ribonucleoprotein</keyword>
<proteinExistence type="inferred from homology"/>
<accession>A0A6A6X7A5</accession>
<evidence type="ECO:0000256" key="4">
    <source>
        <dbReference type="ARBA" id="ARBA00022980"/>
    </source>
</evidence>
<keyword evidence="11" id="KW-1185">Reference proteome</keyword>
<dbReference type="GO" id="GO:0003735">
    <property type="term" value="F:structural constituent of ribosome"/>
    <property type="evidence" value="ECO:0007669"/>
    <property type="project" value="InterPro"/>
</dbReference>
<reference evidence="10" key="1">
    <citation type="journal article" date="2020" name="Stud. Mycol.">
        <title>101 Dothideomycetes genomes: a test case for predicting lifestyles and emergence of pathogens.</title>
        <authorList>
            <person name="Haridas S."/>
            <person name="Albert R."/>
            <person name="Binder M."/>
            <person name="Bloem J."/>
            <person name="Labutti K."/>
            <person name="Salamov A."/>
            <person name="Andreopoulos B."/>
            <person name="Baker S."/>
            <person name="Barry K."/>
            <person name="Bills G."/>
            <person name="Bluhm B."/>
            <person name="Cannon C."/>
            <person name="Castanera R."/>
            <person name="Culley D."/>
            <person name="Daum C."/>
            <person name="Ezra D."/>
            <person name="Gonzalez J."/>
            <person name="Henrissat B."/>
            <person name="Kuo A."/>
            <person name="Liang C."/>
            <person name="Lipzen A."/>
            <person name="Lutzoni F."/>
            <person name="Magnuson J."/>
            <person name="Mondo S."/>
            <person name="Nolan M."/>
            <person name="Ohm R."/>
            <person name="Pangilinan J."/>
            <person name="Park H.-J."/>
            <person name="Ramirez L."/>
            <person name="Alfaro M."/>
            <person name="Sun H."/>
            <person name="Tritt A."/>
            <person name="Yoshinaga Y."/>
            <person name="Zwiers L.-H."/>
            <person name="Turgeon B."/>
            <person name="Goodwin S."/>
            <person name="Spatafora J."/>
            <person name="Crous P."/>
            <person name="Grigoriev I."/>
        </authorList>
    </citation>
    <scope>NUCLEOTIDE SEQUENCE</scope>
    <source>
        <strain evidence="10">CBS 109.77</strain>
    </source>
</reference>
<evidence type="ECO:0000313" key="10">
    <source>
        <dbReference type="EMBL" id="KAF2791905.1"/>
    </source>
</evidence>
<evidence type="ECO:0000256" key="8">
    <source>
        <dbReference type="SAM" id="MobiDB-lite"/>
    </source>
</evidence>
<evidence type="ECO:0000259" key="9">
    <source>
        <dbReference type="Pfam" id="PF11788"/>
    </source>
</evidence>
<evidence type="ECO:0000256" key="7">
    <source>
        <dbReference type="ARBA" id="ARBA00035190"/>
    </source>
</evidence>